<sequence length="378" mass="40894">MATPVSTFPVNVDTLRAGAAPFVFDGQPYLSLTTPFVQPPECQNRWVQPNGDEPITLFSTLRPDSTTYPWDSSYTACQASSAIPIYYPGVCYSGYTLGFITQFELQRGDGVTTAWGGDCCKSGWTHTFYTLDDSRLEAYCSSSFTEEFPVLRAIFTSGEDLTYYKSELVTFADGSSSWETSSSTSFYTEGTALANPIWVGWRQEDLALFPSDYGSSLAGIISVTVPPAAPTGAPTGTNGGETNGLPSQTGGPPPSNDSLGTGAIAGIAVGAVIGGALIAGFLVFFLMQRRRKKKNPYDTPATAAQSGQHNDTAEMEDTDQEHGERKWFLGGKWRHESGTEHPTPELNSRDVRVVPGPPAELEGNTRYSMDEFVPVRDR</sequence>
<feature type="region of interest" description="Disordered" evidence="1">
    <location>
        <begin position="229"/>
        <end position="258"/>
    </location>
</feature>
<dbReference type="Proteomes" id="UP000799440">
    <property type="component" value="Unassembled WGS sequence"/>
</dbReference>
<keyword evidence="4" id="KW-1185">Reference proteome</keyword>
<evidence type="ECO:0000256" key="2">
    <source>
        <dbReference type="SAM" id="Phobius"/>
    </source>
</evidence>
<keyword evidence="2" id="KW-0812">Transmembrane</keyword>
<feature type="compositionally biased region" description="Basic and acidic residues" evidence="1">
    <location>
        <begin position="320"/>
        <end position="352"/>
    </location>
</feature>
<gene>
    <name evidence="3" type="ORF">M011DRAFT_470422</name>
</gene>
<dbReference type="CDD" id="cd12087">
    <property type="entry name" value="TM_EGFR-like"/>
    <property type="match status" value="1"/>
</dbReference>
<reference evidence="3" key="1">
    <citation type="journal article" date="2020" name="Stud. Mycol.">
        <title>101 Dothideomycetes genomes: a test case for predicting lifestyles and emergence of pathogens.</title>
        <authorList>
            <person name="Haridas S."/>
            <person name="Albert R."/>
            <person name="Binder M."/>
            <person name="Bloem J."/>
            <person name="Labutti K."/>
            <person name="Salamov A."/>
            <person name="Andreopoulos B."/>
            <person name="Baker S."/>
            <person name="Barry K."/>
            <person name="Bills G."/>
            <person name="Bluhm B."/>
            <person name="Cannon C."/>
            <person name="Castanera R."/>
            <person name="Culley D."/>
            <person name="Daum C."/>
            <person name="Ezra D."/>
            <person name="Gonzalez J."/>
            <person name="Henrissat B."/>
            <person name="Kuo A."/>
            <person name="Liang C."/>
            <person name="Lipzen A."/>
            <person name="Lutzoni F."/>
            <person name="Magnuson J."/>
            <person name="Mondo S."/>
            <person name="Nolan M."/>
            <person name="Ohm R."/>
            <person name="Pangilinan J."/>
            <person name="Park H.-J."/>
            <person name="Ramirez L."/>
            <person name="Alfaro M."/>
            <person name="Sun H."/>
            <person name="Tritt A."/>
            <person name="Yoshinaga Y."/>
            <person name="Zwiers L.-H."/>
            <person name="Turgeon B."/>
            <person name="Goodwin S."/>
            <person name="Spatafora J."/>
            <person name="Crous P."/>
            <person name="Grigoriev I."/>
        </authorList>
    </citation>
    <scope>NUCLEOTIDE SEQUENCE</scope>
    <source>
        <strain evidence="3">CBS 119925</strain>
    </source>
</reference>
<proteinExistence type="predicted"/>
<keyword evidence="2" id="KW-0472">Membrane</keyword>
<dbReference type="EMBL" id="MU006588">
    <property type="protein sequence ID" value="KAF2744574.1"/>
    <property type="molecule type" value="Genomic_DNA"/>
</dbReference>
<accession>A0A6A6V4D9</accession>
<evidence type="ECO:0000313" key="3">
    <source>
        <dbReference type="EMBL" id="KAF2744574.1"/>
    </source>
</evidence>
<keyword evidence="2" id="KW-1133">Transmembrane helix</keyword>
<dbReference type="PANTHER" id="PTHR16861">
    <property type="entry name" value="GLYCOPROTEIN 38"/>
    <property type="match status" value="1"/>
</dbReference>
<organism evidence="3 4">
    <name type="scientific">Sporormia fimetaria CBS 119925</name>
    <dbReference type="NCBI Taxonomy" id="1340428"/>
    <lineage>
        <taxon>Eukaryota</taxon>
        <taxon>Fungi</taxon>
        <taxon>Dikarya</taxon>
        <taxon>Ascomycota</taxon>
        <taxon>Pezizomycotina</taxon>
        <taxon>Dothideomycetes</taxon>
        <taxon>Pleosporomycetidae</taxon>
        <taxon>Pleosporales</taxon>
        <taxon>Sporormiaceae</taxon>
        <taxon>Sporormia</taxon>
    </lineage>
</organism>
<protein>
    <submittedName>
        <fullName evidence="3">Uncharacterized protein</fullName>
    </submittedName>
</protein>
<dbReference type="PANTHER" id="PTHR16861:SF4">
    <property type="entry name" value="SH3 DOMAIN PROTEIN (AFU_ORTHOLOGUE AFUA_1G13610)"/>
    <property type="match status" value="1"/>
</dbReference>
<evidence type="ECO:0000256" key="1">
    <source>
        <dbReference type="SAM" id="MobiDB-lite"/>
    </source>
</evidence>
<feature type="transmembrane region" description="Helical" evidence="2">
    <location>
        <begin position="263"/>
        <end position="287"/>
    </location>
</feature>
<dbReference type="AlphaFoldDB" id="A0A6A6V4D9"/>
<evidence type="ECO:0000313" key="4">
    <source>
        <dbReference type="Proteomes" id="UP000799440"/>
    </source>
</evidence>
<name>A0A6A6V4D9_9PLEO</name>
<dbReference type="OrthoDB" id="4770059at2759"/>
<feature type="region of interest" description="Disordered" evidence="1">
    <location>
        <begin position="295"/>
        <end position="364"/>
    </location>
</feature>